<proteinExistence type="predicted"/>
<keyword evidence="3" id="KW-0238">DNA-binding</keyword>
<evidence type="ECO:0000256" key="6">
    <source>
        <dbReference type="SAM" id="MobiDB-lite"/>
    </source>
</evidence>
<evidence type="ECO:0000256" key="3">
    <source>
        <dbReference type="ARBA" id="ARBA00023125"/>
    </source>
</evidence>
<dbReference type="GO" id="GO:0003700">
    <property type="term" value="F:DNA-binding transcription factor activity"/>
    <property type="evidence" value="ECO:0007669"/>
    <property type="project" value="InterPro"/>
</dbReference>
<keyword evidence="2" id="KW-0805">Transcription regulation</keyword>
<keyword evidence="5" id="KW-0539">Nucleus</keyword>
<keyword evidence="9" id="KW-1185">Reference proteome</keyword>
<feature type="domain" description="TCP" evidence="7">
    <location>
        <begin position="127"/>
        <end position="185"/>
    </location>
</feature>
<feature type="compositionally biased region" description="Basic and acidic residues" evidence="6">
    <location>
        <begin position="245"/>
        <end position="274"/>
    </location>
</feature>
<dbReference type="Proteomes" id="UP001153076">
    <property type="component" value="Unassembled WGS sequence"/>
</dbReference>
<organism evidence="8 9">
    <name type="scientific">Carnegiea gigantea</name>
    <dbReference type="NCBI Taxonomy" id="171969"/>
    <lineage>
        <taxon>Eukaryota</taxon>
        <taxon>Viridiplantae</taxon>
        <taxon>Streptophyta</taxon>
        <taxon>Embryophyta</taxon>
        <taxon>Tracheophyta</taxon>
        <taxon>Spermatophyta</taxon>
        <taxon>Magnoliopsida</taxon>
        <taxon>eudicotyledons</taxon>
        <taxon>Gunneridae</taxon>
        <taxon>Pentapetalae</taxon>
        <taxon>Caryophyllales</taxon>
        <taxon>Cactineae</taxon>
        <taxon>Cactaceae</taxon>
        <taxon>Cactoideae</taxon>
        <taxon>Echinocereeae</taxon>
        <taxon>Carnegiea</taxon>
    </lineage>
</organism>
<dbReference type="AlphaFoldDB" id="A0A9Q1KES7"/>
<evidence type="ECO:0000313" key="8">
    <source>
        <dbReference type="EMBL" id="KAJ8442159.1"/>
    </source>
</evidence>
<dbReference type="InterPro" id="IPR005333">
    <property type="entry name" value="Transcription_factor_TCP"/>
</dbReference>
<dbReference type="GO" id="GO:2000032">
    <property type="term" value="P:regulation of secondary shoot formation"/>
    <property type="evidence" value="ECO:0007669"/>
    <property type="project" value="TreeGrafter"/>
</dbReference>
<comment type="caution">
    <text evidence="8">The sequence shown here is derived from an EMBL/GenBank/DDBJ whole genome shotgun (WGS) entry which is preliminary data.</text>
</comment>
<dbReference type="PANTHER" id="PTHR31072">
    <property type="entry name" value="TRANSCRIPTION FACTOR TCP4-RELATED"/>
    <property type="match status" value="1"/>
</dbReference>
<keyword evidence="4" id="KW-0804">Transcription</keyword>
<gene>
    <name evidence="8" type="ORF">Cgig2_015500</name>
</gene>
<evidence type="ECO:0000313" key="9">
    <source>
        <dbReference type="Proteomes" id="UP001153076"/>
    </source>
</evidence>
<dbReference type="PROSITE" id="PS51369">
    <property type="entry name" value="TCP"/>
    <property type="match status" value="1"/>
</dbReference>
<dbReference type="GO" id="GO:0043565">
    <property type="term" value="F:sequence-specific DNA binding"/>
    <property type="evidence" value="ECO:0007669"/>
    <property type="project" value="TreeGrafter"/>
</dbReference>
<evidence type="ECO:0000256" key="5">
    <source>
        <dbReference type="ARBA" id="ARBA00023242"/>
    </source>
</evidence>
<dbReference type="PANTHER" id="PTHR31072:SF226">
    <property type="entry name" value="TRANSCRIPTION FACTOR TCP18"/>
    <property type="match status" value="1"/>
</dbReference>
<reference evidence="8" key="1">
    <citation type="submission" date="2022-04" db="EMBL/GenBank/DDBJ databases">
        <title>Carnegiea gigantea Genome sequencing and assembly v2.</title>
        <authorList>
            <person name="Copetti D."/>
            <person name="Sanderson M.J."/>
            <person name="Burquez A."/>
            <person name="Wojciechowski M.F."/>
        </authorList>
    </citation>
    <scope>NUCLEOTIDE SEQUENCE</scope>
    <source>
        <strain evidence="8">SGP5-SGP5p</strain>
        <tissue evidence="8">Aerial part</tissue>
    </source>
</reference>
<protein>
    <recommendedName>
        <fullName evidence="7">TCP domain-containing protein</fullName>
    </recommendedName>
</protein>
<dbReference type="InterPro" id="IPR017887">
    <property type="entry name" value="TF_TCP_subgr"/>
</dbReference>
<dbReference type="OrthoDB" id="1896834at2759"/>
<evidence type="ECO:0000259" key="7">
    <source>
        <dbReference type="PROSITE" id="PS51369"/>
    </source>
</evidence>
<feature type="region of interest" description="Disordered" evidence="6">
    <location>
        <begin position="216"/>
        <end position="276"/>
    </location>
</feature>
<dbReference type="Pfam" id="PF03634">
    <property type="entry name" value="TCP"/>
    <property type="match status" value="1"/>
</dbReference>
<evidence type="ECO:0000256" key="4">
    <source>
        <dbReference type="ARBA" id="ARBA00023163"/>
    </source>
</evidence>
<comment type="subcellular location">
    <subcellularLocation>
        <location evidence="1">Nucleus</location>
    </subcellularLocation>
</comment>
<accession>A0A9Q1KES7</accession>
<evidence type="ECO:0000256" key="2">
    <source>
        <dbReference type="ARBA" id="ARBA00023015"/>
    </source>
</evidence>
<name>A0A9Q1KES7_9CARY</name>
<dbReference type="GO" id="GO:0005634">
    <property type="term" value="C:nucleus"/>
    <property type="evidence" value="ECO:0007669"/>
    <property type="project" value="UniProtKB-SubCell"/>
</dbReference>
<dbReference type="EMBL" id="JAKOGI010000145">
    <property type="protein sequence ID" value="KAJ8442159.1"/>
    <property type="molecule type" value="Genomic_DNA"/>
</dbReference>
<sequence>MFDSFNTASSPISYNYLNDHLNPNSNLLEELSYCSSYYHLPSPFIYNEIKNLEDFICHPELTSIQEGGLEANSSLIIDDSTIFRATNKADSNNGTVETINEIVEDGGNYNLIGLGVSHGSRRRKYTKGDRHSKINTAHGLRDRRMRLSLKVARPFFKLQDMLGYDKASRTVEWLLIQAKWAIQEQLQRKSGSLASAMITSGSDYEVQSVIIEKGSLKEKNSKGKKSSTCVRKDVDKPKEMRKKGTTKESRKEARDRARKRTLERMQSRRLDNNHKLPSACSTWGGFKMVENCNVSNSHIHQRNTPIQIEDHVSSQKLLVNDICANGNKP</sequence>
<evidence type="ECO:0000256" key="1">
    <source>
        <dbReference type="ARBA" id="ARBA00004123"/>
    </source>
</evidence>